<name>A0A9P8W326_9HYPO</name>
<accession>A0A9P8W326</accession>
<dbReference type="OrthoDB" id="2560628at2759"/>
<dbReference type="EMBL" id="JAGPYM010000016">
    <property type="protein sequence ID" value="KAH6886333.1"/>
    <property type="molecule type" value="Genomic_DNA"/>
</dbReference>
<evidence type="ECO:0000256" key="1">
    <source>
        <dbReference type="SAM" id="Phobius"/>
    </source>
</evidence>
<sequence length="271" mass="28666">MTKLSTVELAIYAVLVLPAAFILSKHSKPGLLGWFYLVAFFTLRIVGGAMALSGSSSASIVANIGLSPLILAAAGILHEARIYRHRNLNTKVEWIKILLFHLQVTGGVALLAAGASGLQSSNPSSSDQALVKVGIAILTVAWAVLFGWAMLSLRSSGGVQGTHAQRLGTMKLLYAVLFSCIFIGIRTLYSLVAMTSNKPNLNPSTGSLAIRVVLGFLPELVAVLGFIAVGFYTRAIRDASQAEPGYEQAGSTMIEMKPQQQQGGHALLSTV</sequence>
<feature type="transmembrane region" description="Helical" evidence="1">
    <location>
        <begin position="6"/>
        <end position="24"/>
    </location>
</feature>
<dbReference type="PANTHER" id="PTHR42109:SF3">
    <property type="entry name" value="INTEGRAL MEMBRANE PROTEIN (AFU_ORTHOLOGUE AFUA_5G00100)"/>
    <property type="match status" value="1"/>
</dbReference>
<dbReference type="PANTHER" id="PTHR42109">
    <property type="entry name" value="UNPLACED GENOMIC SCAFFOLD UM_SCAF_CONTIG_1.265, WHOLE GENOME SHOTGUN SEQUENCE"/>
    <property type="match status" value="1"/>
</dbReference>
<dbReference type="Pfam" id="PF24800">
    <property type="entry name" value="DUF7702"/>
    <property type="match status" value="1"/>
</dbReference>
<reference evidence="3 4" key="1">
    <citation type="journal article" date="2021" name="Nat. Commun.">
        <title>Genetic determinants of endophytism in the Arabidopsis root mycobiome.</title>
        <authorList>
            <person name="Mesny F."/>
            <person name="Miyauchi S."/>
            <person name="Thiergart T."/>
            <person name="Pickel B."/>
            <person name="Atanasova L."/>
            <person name="Karlsson M."/>
            <person name="Huettel B."/>
            <person name="Barry K.W."/>
            <person name="Haridas S."/>
            <person name="Chen C."/>
            <person name="Bauer D."/>
            <person name="Andreopoulos W."/>
            <person name="Pangilinan J."/>
            <person name="LaButti K."/>
            <person name="Riley R."/>
            <person name="Lipzen A."/>
            <person name="Clum A."/>
            <person name="Drula E."/>
            <person name="Henrissat B."/>
            <person name="Kohler A."/>
            <person name="Grigoriev I.V."/>
            <person name="Martin F.M."/>
            <person name="Hacquard S."/>
        </authorList>
    </citation>
    <scope>NUCLEOTIDE SEQUENCE [LARGE SCALE GENOMIC DNA]</scope>
    <source>
        <strain evidence="3 4">MPI-CAGE-CH-0241</strain>
    </source>
</reference>
<dbReference type="Proteomes" id="UP000777438">
    <property type="component" value="Unassembled WGS sequence"/>
</dbReference>
<gene>
    <name evidence="3" type="ORF">B0T10DRAFT_563532</name>
</gene>
<feature type="transmembrane region" description="Helical" evidence="1">
    <location>
        <begin position="98"/>
        <end position="118"/>
    </location>
</feature>
<keyword evidence="1" id="KW-1133">Transmembrane helix</keyword>
<feature type="transmembrane region" description="Helical" evidence="1">
    <location>
        <begin position="31"/>
        <end position="52"/>
    </location>
</feature>
<organism evidence="3 4">
    <name type="scientific">Thelonectria olida</name>
    <dbReference type="NCBI Taxonomy" id="1576542"/>
    <lineage>
        <taxon>Eukaryota</taxon>
        <taxon>Fungi</taxon>
        <taxon>Dikarya</taxon>
        <taxon>Ascomycota</taxon>
        <taxon>Pezizomycotina</taxon>
        <taxon>Sordariomycetes</taxon>
        <taxon>Hypocreomycetidae</taxon>
        <taxon>Hypocreales</taxon>
        <taxon>Nectriaceae</taxon>
        <taxon>Thelonectria</taxon>
    </lineage>
</organism>
<evidence type="ECO:0000313" key="3">
    <source>
        <dbReference type="EMBL" id="KAH6886333.1"/>
    </source>
</evidence>
<evidence type="ECO:0000259" key="2">
    <source>
        <dbReference type="Pfam" id="PF24800"/>
    </source>
</evidence>
<dbReference type="AlphaFoldDB" id="A0A9P8W326"/>
<proteinExistence type="predicted"/>
<protein>
    <recommendedName>
        <fullName evidence="2">DUF7702 domain-containing protein</fullName>
    </recommendedName>
</protein>
<feature type="transmembrane region" description="Helical" evidence="1">
    <location>
        <begin position="172"/>
        <end position="192"/>
    </location>
</feature>
<dbReference type="InterPro" id="IPR056119">
    <property type="entry name" value="DUF7702"/>
</dbReference>
<keyword evidence="1" id="KW-0472">Membrane</keyword>
<comment type="caution">
    <text evidence="3">The sequence shown here is derived from an EMBL/GenBank/DDBJ whole genome shotgun (WGS) entry which is preliminary data.</text>
</comment>
<keyword evidence="4" id="KW-1185">Reference proteome</keyword>
<feature type="transmembrane region" description="Helical" evidence="1">
    <location>
        <begin position="212"/>
        <end position="232"/>
    </location>
</feature>
<keyword evidence="1" id="KW-0812">Transmembrane</keyword>
<feature type="transmembrane region" description="Helical" evidence="1">
    <location>
        <begin position="58"/>
        <end position="77"/>
    </location>
</feature>
<feature type="domain" description="DUF7702" evidence="2">
    <location>
        <begin position="3"/>
        <end position="234"/>
    </location>
</feature>
<feature type="transmembrane region" description="Helical" evidence="1">
    <location>
        <begin position="130"/>
        <end position="151"/>
    </location>
</feature>
<evidence type="ECO:0000313" key="4">
    <source>
        <dbReference type="Proteomes" id="UP000777438"/>
    </source>
</evidence>